<evidence type="ECO:0000256" key="7">
    <source>
        <dbReference type="ARBA" id="ARBA00083669"/>
    </source>
</evidence>
<dbReference type="PANTHER" id="PTHR21568:SF0">
    <property type="entry name" value="TRNA PSEUDOURIDINE SYNTHASE PUS10"/>
    <property type="match status" value="1"/>
</dbReference>
<proteinExistence type="inferred from homology"/>
<dbReference type="EC" id="5.4.99.25" evidence="2"/>
<evidence type="ECO:0000256" key="3">
    <source>
        <dbReference type="ARBA" id="ARBA00022694"/>
    </source>
</evidence>
<keyword evidence="4" id="KW-0413">Isomerase</keyword>
<dbReference type="GO" id="GO:0160148">
    <property type="term" value="F:tRNA pseudouridine(55) synthase activity"/>
    <property type="evidence" value="ECO:0007669"/>
    <property type="project" value="UniProtKB-EC"/>
</dbReference>
<gene>
    <name evidence="9" type="ORF">BCR44DRAFT_115627</name>
</gene>
<dbReference type="STRING" id="765915.A0A1Y2HNT9"/>
<dbReference type="GO" id="GO:0031119">
    <property type="term" value="P:tRNA pseudouridine synthesis"/>
    <property type="evidence" value="ECO:0007669"/>
    <property type="project" value="UniProtKB-ARBA"/>
</dbReference>
<dbReference type="GO" id="GO:0003723">
    <property type="term" value="F:RNA binding"/>
    <property type="evidence" value="ECO:0007669"/>
    <property type="project" value="InterPro"/>
</dbReference>
<evidence type="ECO:0000256" key="1">
    <source>
        <dbReference type="ARBA" id="ARBA00009652"/>
    </source>
</evidence>
<keyword evidence="3" id="KW-0819">tRNA processing</keyword>
<name>A0A1Y2HNT9_9FUNG</name>
<dbReference type="FunFam" id="3.30.70.2510:FF:000001">
    <property type="entry name" value="tRNA pseudouridine synthase Pus10"/>
    <property type="match status" value="1"/>
</dbReference>
<dbReference type="Gene3D" id="3.30.70.3190">
    <property type="match status" value="1"/>
</dbReference>
<reference evidence="9 10" key="1">
    <citation type="submission" date="2016-07" db="EMBL/GenBank/DDBJ databases">
        <title>Pervasive Adenine N6-methylation of Active Genes in Fungi.</title>
        <authorList>
            <consortium name="DOE Joint Genome Institute"/>
            <person name="Mondo S.J."/>
            <person name="Dannebaum R.O."/>
            <person name="Kuo R.C."/>
            <person name="Labutti K."/>
            <person name="Haridas S."/>
            <person name="Kuo A."/>
            <person name="Salamov A."/>
            <person name="Ahrendt S.R."/>
            <person name="Lipzen A."/>
            <person name="Sullivan W."/>
            <person name="Andreopoulos W.B."/>
            <person name="Clum A."/>
            <person name="Lindquist E."/>
            <person name="Daum C."/>
            <person name="Ramamoorthy G.K."/>
            <person name="Gryganskyi A."/>
            <person name="Culley D."/>
            <person name="Magnuson J.K."/>
            <person name="James T.Y."/>
            <person name="O'Malley M.A."/>
            <person name="Stajich J.E."/>
            <person name="Spatafora J.W."/>
            <person name="Visel A."/>
            <person name="Grigoriev I.V."/>
        </authorList>
    </citation>
    <scope>NUCLEOTIDE SEQUENCE [LARGE SCALE GENOMIC DNA]</scope>
    <source>
        <strain evidence="9 10">PL171</strain>
    </source>
</reference>
<sequence>MRQSDLRVRREPIYFGGRYLKLDRPIAQTAWVLDGKRMTELSVGECIGDVVQRVTGASEVVMVAAGREDADVRMVGRGRPFYLEVKNPRCTVVDVERVAKEVNEKWAGKVGVSQLGWVNKSDLKLVKLGEEMKPKTYSCLLWLNRPTRDAIHKVNTTTDLLVHQLTPTRVLHRRPNVVRDKLIHSIELAPVDEAAGFYRAVLKTQAGTYIKEFCHGDFGRTSPSLRTLLGTQVDILELDVVDIDLEWPPIGPATSDGAAENE</sequence>
<organism evidence="9 10">
    <name type="scientific">Catenaria anguillulae PL171</name>
    <dbReference type="NCBI Taxonomy" id="765915"/>
    <lineage>
        <taxon>Eukaryota</taxon>
        <taxon>Fungi</taxon>
        <taxon>Fungi incertae sedis</taxon>
        <taxon>Blastocladiomycota</taxon>
        <taxon>Blastocladiomycetes</taxon>
        <taxon>Blastocladiales</taxon>
        <taxon>Catenariaceae</taxon>
        <taxon>Catenaria</taxon>
    </lineage>
</organism>
<evidence type="ECO:0000256" key="6">
    <source>
        <dbReference type="ARBA" id="ARBA00079393"/>
    </source>
</evidence>
<evidence type="ECO:0000256" key="4">
    <source>
        <dbReference type="ARBA" id="ARBA00023235"/>
    </source>
</evidence>
<evidence type="ECO:0000313" key="10">
    <source>
        <dbReference type="Proteomes" id="UP000193411"/>
    </source>
</evidence>
<dbReference type="AlphaFoldDB" id="A0A1Y2HNT9"/>
<dbReference type="OrthoDB" id="271937at2759"/>
<dbReference type="NCBIfam" id="TIGR01213">
    <property type="entry name" value="pseudo_Pus10arc"/>
    <property type="match status" value="1"/>
</dbReference>
<dbReference type="Gene3D" id="3.30.70.2510">
    <property type="match status" value="1"/>
</dbReference>
<accession>A0A1Y2HNT9</accession>
<dbReference type="Pfam" id="PF21238">
    <property type="entry name" value="Pus10_C"/>
    <property type="match status" value="1"/>
</dbReference>
<comment type="caution">
    <text evidence="9">The sequence shown here is derived from an EMBL/GenBank/DDBJ whole genome shotgun (WGS) entry which is preliminary data.</text>
</comment>
<evidence type="ECO:0000256" key="5">
    <source>
        <dbReference type="ARBA" id="ARBA00075270"/>
    </source>
</evidence>
<keyword evidence="10" id="KW-1185">Reference proteome</keyword>
<dbReference type="FunFam" id="3.30.70.3190:FF:000001">
    <property type="entry name" value="tRNA pseudouridine synthase Pus10"/>
    <property type="match status" value="1"/>
</dbReference>
<dbReference type="EMBL" id="MCFL01000026">
    <property type="protein sequence ID" value="ORZ34792.1"/>
    <property type="molecule type" value="Genomic_DNA"/>
</dbReference>
<protein>
    <recommendedName>
        <fullName evidence="2">tRNA pseudouridine(55) synthase</fullName>
        <ecNumber evidence="2">5.4.99.25</ecNumber>
    </recommendedName>
    <alternativeName>
        <fullName evidence="7">tRNA pseudouridine 55 synthase</fullName>
    </alternativeName>
    <alternativeName>
        <fullName evidence="5">tRNA pseudouridylate synthase</fullName>
    </alternativeName>
    <alternativeName>
        <fullName evidence="6">tRNA-uridine isomerase</fullName>
    </alternativeName>
</protein>
<evidence type="ECO:0000256" key="2">
    <source>
        <dbReference type="ARBA" id="ARBA00012787"/>
    </source>
</evidence>
<dbReference type="SUPFAM" id="SSF55120">
    <property type="entry name" value="Pseudouridine synthase"/>
    <property type="match status" value="1"/>
</dbReference>
<evidence type="ECO:0000259" key="8">
    <source>
        <dbReference type="Pfam" id="PF21238"/>
    </source>
</evidence>
<comment type="similarity">
    <text evidence="1">Belongs to the pseudouridine synthase Pus10 family.</text>
</comment>
<dbReference type="InterPro" id="IPR039894">
    <property type="entry name" value="Pus10-like"/>
</dbReference>
<feature type="domain" description="Pus10-like C-terminal" evidence="8">
    <location>
        <begin position="14"/>
        <end position="244"/>
    </location>
</feature>
<dbReference type="InterPro" id="IPR048741">
    <property type="entry name" value="Pus10-like_C"/>
</dbReference>
<evidence type="ECO:0000313" key="9">
    <source>
        <dbReference type="EMBL" id="ORZ34792.1"/>
    </source>
</evidence>
<dbReference type="InterPro" id="IPR020103">
    <property type="entry name" value="PsdUridine_synth_cat_dom_sf"/>
</dbReference>
<dbReference type="Proteomes" id="UP000193411">
    <property type="component" value="Unassembled WGS sequence"/>
</dbReference>
<dbReference type="PANTHER" id="PTHR21568">
    <property type="entry name" value="TRNA PSEUDOURIDINE SYNTHASE PUS10"/>
    <property type="match status" value="1"/>
</dbReference>